<dbReference type="RefSeq" id="WP_377466146.1">
    <property type="nucleotide sequence ID" value="NZ_JBHUOP010000003.1"/>
</dbReference>
<proteinExistence type="predicted"/>
<evidence type="ECO:0000313" key="1">
    <source>
        <dbReference type="EMBL" id="MFD2840322.1"/>
    </source>
</evidence>
<gene>
    <name evidence="1" type="ORF">ACFSYH_07025</name>
</gene>
<sequence>MTQLRLSPTPLPDLPSRSAGTGAQVTHFLTLPDYLDPSDMEFLFQCREPRATWETLPREIVDGDIVEILPGTIRLSPRAVVHGPYSPRILAPESQSKVISLETGAVSMGDTGVILDTGVLHLDLGALDKDPETQPHPAQFPPQATLVWALTCVRERGEAPMRDVGDRDGLARIFAEGMPVREEFRQVTSLVSIARFLEGTAHFDAVLGGGAERYRSVAPDPAANVELTVYSDVWLDPQATLRLAQLVAPTMQYMPTEVEWDGPNLEAAQEVRDELVALAPDFLEKLHRTADEFDAQTLAEPEAVTAYGLVYEASKGDLVTVEVAGTQWLPPILENIEWAKNGVIEYRISWIPDDLEDWHRELPSFELRQRRTRITPLVRSLTRSLYSATAGEVVDQDGFLRDPASL</sequence>
<dbReference type="EMBL" id="JBHUOP010000003">
    <property type="protein sequence ID" value="MFD2840322.1"/>
    <property type="molecule type" value="Genomic_DNA"/>
</dbReference>
<name>A0ABW5XDY9_9MICO</name>
<comment type="caution">
    <text evidence="1">The sequence shown here is derived from an EMBL/GenBank/DDBJ whole genome shotgun (WGS) entry which is preliminary data.</text>
</comment>
<keyword evidence="2" id="KW-1185">Reference proteome</keyword>
<accession>A0ABW5XDY9</accession>
<organism evidence="1 2">
    <name type="scientific">Populibacterium corticicola</name>
    <dbReference type="NCBI Taxonomy" id="1812826"/>
    <lineage>
        <taxon>Bacteria</taxon>
        <taxon>Bacillati</taxon>
        <taxon>Actinomycetota</taxon>
        <taxon>Actinomycetes</taxon>
        <taxon>Micrococcales</taxon>
        <taxon>Jonesiaceae</taxon>
        <taxon>Populibacterium</taxon>
    </lineage>
</organism>
<protein>
    <submittedName>
        <fullName evidence="1">Uncharacterized protein</fullName>
    </submittedName>
</protein>
<evidence type="ECO:0000313" key="2">
    <source>
        <dbReference type="Proteomes" id="UP001597391"/>
    </source>
</evidence>
<reference evidence="2" key="1">
    <citation type="journal article" date="2019" name="Int. J. Syst. Evol. Microbiol.">
        <title>The Global Catalogue of Microorganisms (GCM) 10K type strain sequencing project: providing services to taxonomists for standard genome sequencing and annotation.</title>
        <authorList>
            <consortium name="The Broad Institute Genomics Platform"/>
            <consortium name="The Broad Institute Genome Sequencing Center for Infectious Disease"/>
            <person name="Wu L."/>
            <person name="Ma J."/>
        </authorList>
    </citation>
    <scope>NUCLEOTIDE SEQUENCE [LARGE SCALE GENOMIC DNA]</scope>
    <source>
        <strain evidence="2">KCTC 33576</strain>
    </source>
</reference>
<dbReference type="Proteomes" id="UP001597391">
    <property type="component" value="Unassembled WGS sequence"/>
</dbReference>